<evidence type="ECO:0008006" key="4">
    <source>
        <dbReference type="Google" id="ProtNLM"/>
    </source>
</evidence>
<accession>A0ABW5KSM4</accession>
<dbReference type="RefSeq" id="WP_376893506.1">
    <property type="nucleotide sequence ID" value="NZ_JBHULS010000003.1"/>
</dbReference>
<gene>
    <name evidence="2" type="ORF">ACFSQP_08745</name>
</gene>
<evidence type="ECO:0000313" key="2">
    <source>
        <dbReference type="EMBL" id="MFD2551902.1"/>
    </source>
</evidence>
<keyword evidence="1" id="KW-0472">Membrane</keyword>
<keyword evidence="1" id="KW-0812">Transmembrane</keyword>
<keyword evidence="3" id="KW-1185">Reference proteome</keyword>
<evidence type="ECO:0000313" key="3">
    <source>
        <dbReference type="Proteomes" id="UP001597472"/>
    </source>
</evidence>
<reference evidence="3" key="1">
    <citation type="journal article" date="2019" name="Int. J. Syst. Evol. Microbiol.">
        <title>The Global Catalogue of Microorganisms (GCM) 10K type strain sequencing project: providing services to taxonomists for standard genome sequencing and annotation.</title>
        <authorList>
            <consortium name="The Broad Institute Genomics Platform"/>
            <consortium name="The Broad Institute Genome Sequencing Center for Infectious Disease"/>
            <person name="Wu L."/>
            <person name="Ma J."/>
        </authorList>
    </citation>
    <scope>NUCLEOTIDE SEQUENCE [LARGE SCALE GENOMIC DNA]</scope>
    <source>
        <strain evidence="3">KCTC 42587</strain>
    </source>
</reference>
<dbReference type="Proteomes" id="UP001597472">
    <property type="component" value="Unassembled WGS sequence"/>
</dbReference>
<organism evidence="2 3">
    <name type="scientific">Bizionia sediminis</name>
    <dbReference type="NCBI Taxonomy" id="1737064"/>
    <lineage>
        <taxon>Bacteria</taxon>
        <taxon>Pseudomonadati</taxon>
        <taxon>Bacteroidota</taxon>
        <taxon>Flavobacteriia</taxon>
        <taxon>Flavobacteriales</taxon>
        <taxon>Flavobacteriaceae</taxon>
        <taxon>Bizionia</taxon>
    </lineage>
</organism>
<name>A0ABW5KSM4_9FLAO</name>
<comment type="caution">
    <text evidence="2">The sequence shown here is derived from an EMBL/GenBank/DDBJ whole genome shotgun (WGS) entry which is preliminary data.</text>
</comment>
<feature type="transmembrane region" description="Helical" evidence="1">
    <location>
        <begin position="308"/>
        <end position="327"/>
    </location>
</feature>
<keyword evidence="1" id="KW-1133">Transmembrane helix</keyword>
<evidence type="ECO:0000256" key="1">
    <source>
        <dbReference type="SAM" id="Phobius"/>
    </source>
</evidence>
<sequence length="460" mass="52708">MRNLRLLTVVYAVLFLLSSKGFAQLDALSFQLETAQKSYKSGDFATSILANEKALQLALALNDDVTVKDSLFYVSLKQLITVSGIGKAMDVSERYFNRYKKEIYDHICTSQHQATQIGIINNFVGVAVYNKKAQLAVDAFVMFKELADNCSAFRDVDLVQSAANAAMAYADLNQPDKAIELLPIITYYKDSLPNWKTADYNKVLGYVNDKTNAAPEMVIGYYMNAAKGYTLDKRYAYALNLYESVLRDYGHLLSHDALLELIEKSEQARDSTEYYHNALYTTMTGQLGRVMIDRTVIEEKNNQLKSNVTLLLIGLLSTLIFVLLYLFKQKNDRKNYYKKLYTLEKRFERQTEKLQVLKNNFIKTNYKLDKANNKSNILSLFETLHTDFPELAYNVHKEYENLSEKETHIIYCSLLSLSTKECSDLLNMTHGSFRVAKNRLIKKIGCENADDFYTNIKQLL</sequence>
<dbReference type="InterPro" id="IPR016032">
    <property type="entry name" value="Sig_transdc_resp-reg_C-effctor"/>
</dbReference>
<proteinExistence type="predicted"/>
<dbReference type="EMBL" id="JBHULS010000003">
    <property type="protein sequence ID" value="MFD2551902.1"/>
    <property type="molecule type" value="Genomic_DNA"/>
</dbReference>
<dbReference type="SUPFAM" id="SSF46894">
    <property type="entry name" value="C-terminal effector domain of the bipartite response regulators"/>
    <property type="match status" value="1"/>
</dbReference>
<protein>
    <recommendedName>
        <fullName evidence="4">HTH luxR-type domain-containing protein</fullName>
    </recommendedName>
</protein>